<dbReference type="AlphaFoldDB" id="A0A448WIY8"/>
<keyword evidence="3" id="KW-1185">Reference proteome</keyword>
<feature type="compositionally biased region" description="Basic and acidic residues" evidence="1">
    <location>
        <begin position="26"/>
        <end position="53"/>
    </location>
</feature>
<evidence type="ECO:0000256" key="1">
    <source>
        <dbReference type="SAM" id="MobiDB-lite"/>
    </source>
</evidence>
<feature type="region of interest" description="Disordered" evidence="1">
    <location>
        <begin position="1"/>
        <end position="87"/>
    </location>
</feature>
<protein>
    <submittedName>
        <fullName evidence="2">Uncharacterized protein</fullName>
    </submittedName>
</protein>
<dbReference type="Proteomes" id="UP000784294">
    <property type="component" value="Unassembled WGS sequence"/>
</dbReference>
<evidence type="ECO:0000313" key="3">
    <source>
        <dbReference type="Proteomes" id="UP000784294"/>
    </source>
</evidence>
<feature type="compositionally biased region" description="Basic and acidic residues" evidence="1">
    <location>
        <begin position="60"/>
        <end position="87"/>
    </location>
</feature>
<reference evidence="2" key="1">
    <citation type="submission" date="2018-11" db="EMBL/GenBank/DDBJ databases">
        <authorList>
            <consortium name="Pathogen Informatics"/>
        </authorList>
    </citation>
    <scope>NUCLEOTIDE SEQUENCE</scope>
</reference>
<evidence type="ECO:0000313" key="2">
    <source>
        <dbReference type="EMBL" id="VEL12915.1"/>
    </source>
</evidence>
<accession>A0A448WIY8</accession>
<name>A0A448WIY8_9PLAT</name>
<organism evidence="2 3">
    <name type="scientific">Protopolystoma xenopodis</name>
    <dbReference type="NCBI Taxonomy" id="117903"/>
    <lineage>
        <taxon>Eukaryota</taxon>
        <taxon>Metazoa</taxon>
        <taxon>Spiralia</taxon>
        <taxon>Lophotrochozoa</taxon>
        <taxon>Platyhelminthes</taxon>
        <taxon>Monogenea</taxon>
        <taxon>Polyopisthocotylea</taxon>
        <taxon>Polystomatidea</taxon>
        <taxon>Polystomatidae</taxon>
        <taxon>Protopolystoma</taxon>
    </lineage>
</organism>
<comment type="caution">
    <text evidence="2">The sequence shown here is derived from an EMBL/GenBank/DDBJ whole genome shotgun (WGS) entry which is preliminary data.</text>
</comment>
<dbReference type="EMBL" id="CAAALY010016235">
    <property type="protein sequence ID" value="VEL12915.1"/>
    <property type="molecule type" value="Genomic_DNA"/>
</dbReference>
<proteinExistence type="predicted"/>
<gene>
    <name evidence="2" type="ORF">PXEA_LOCUS6355</name>
</gene>
<sequence length="87" mass="9702">MTDSEAIDAEFLAKTEALALQDEPTEEKHESKEDKPNAEEKKEDDAEAVKETIPEVEAEDTSKEVVTAEDKPKVDPIEKKEDTKEAS</sequence>